<dbReference type="EMBL" id="CAJNNV010007325">
    <property type="protein sequence ID" value="CAE8594764.1"/>
    <property type="molecule type" value="Genomic_DNA"/>
</dbReference>
<dbReference type="Gene3D" id="3.40.50.300">
    <property type="entry name" value="P-loop containing nucleotide triphosphate hydrolases"/>
    <property type="match status" value="1"/>
</dbReference>
<dbReference type="AlphaFoldDB" id="A0A813JTR8"/>
<dbReference type="Proteomes" id="UP000626109">
    <property type="component" value="Unassembled WGS sequence"/>
</dbReference>
<dbReference type="OrthoDB" id="275177at2759"/>
<dbReference type="Proteomes" id="UP000654075">
    <property type="component" value="Unassembled WGS sequence"/>
</dbReference>
<evidence type="ECO:0000313" key="2">
    <source>
        <dbReference type="EMBL" id="CAE8686764.1"/>
    </source>
</evidence>
<organism evidence="2 3">
    <name type="scientific">Polarella glacialis</name>
    <name type="common">Dinoflagellate</name>
    <dbReference type="NCBI Taxonomy" id="89957"/>
    <lineage>
        <taxon>Eukaryota</taxon>
        <taxon>Sar</taxon>
        <taxon>Alveolata</taxon>
        <taxon>Dinophyceae</taxon>
        <taxon>Suessiales</taxon>
        <taxon>Suessiaceae</taxon>
        <taxon>Polarella</taxon>
    </lineage>
</organism>
<reference evidence="2" key="1">
    <citation type="submission" date="2021-02" db="EMBL/GenBank/DDBJ databases">
        <authorList>
            <person name="Dougan E. K."/>
            <person name="Rhodes N."/>
            <person name="Thang M."/>
            <person name="Chan C."/>
        </authorList>
    </citation>
    <scope>NUCLEOTIDE SEQUENCE</scope>
</reference>
<gene>
    <name evidence="1" type="ORF">PGLA1383_LOCUS13288</name>
    <name evidence="2" type="ORF">PGLA2088_LOCUS25137</name>
</gene>
<proteinExistence type="predicted"/>
<evidence type="ECO:0000313" key="4">
    <source>
        <dbReference type="Proteomes" id="UP000654075"/>
    </source>
</evidence>
<protein>
    <recommendedName>
        <fullName evidence="5">Gluconokinase</fullName>
    </recommendedName>
</protein>
<dbReference type="EMBL" id="CAJNNW010026639">
    <property type="protein sequence ID" value="CAE8686764.1"/>
    <property type="molecule type" value="Genomic_DNA"/>
</dbReference>
<name>A0A813JTR8_POLGL</name>
<comment type="caution">
    <text evidence="2">The sequence shown here is derived from an EMBL/GenBank/DDBJ whole genome shotgun (WGS) entry which is preliminary data.</text>
</comment>
<sequence length="212" mass="23945">MEKRKAQPGSDELLRFLAPVYFFGLPGAGKSHCGRLAEQELGYHFHDGDAWLPEDLKASLARGEGFTPEQRDRYAEAIVEQIAEAKAVEAAARCEAARPIAVAQATFKRRHRNMIRAVHPDLVFVWVQSGEQARLTRLRERNHLVDEELGVRMARDFEPPQDGEECLVLQNGVGEDPESEADLVQRLRGLLQYRHPPSEALPEMEQPLQCLN</sequence>
<evidence type="ECO:0008006" key="5">
    <source>
        <dbReference type="Google" id="ProtNLM"/>
    </source>
</evidence>
<accession>A0A813JTR8</accession>
<keyword evidence="4" id="KW-1185">Reference proteome</keyword>
<dbReference type="SUPFAM" id="SSF52540">
    <property type="entry name" value="P-loop containing nucleoside triphosphate hydrolases"/>
    <property type="match status" value="1"/>
</dbReference>
<dbReference type="InterPro" id="IPR027417">
    <property type="entry name" value="P-loop_NTPase"/>
</dbReference>
<evidence type="ECO:0000313" key="3">
    <source>
        <dbReference type="Proteomes" id="UP000626109"/>
    </source>
</evidence>
<evidence type="ECO:0000313" key="1">
    <source>
        <dbReference type="EMBL" id="CAE8594764.1"/>
    </source>
</evidence>
<dbReference type="OMA" id="VISQAMY"/>